<keyword evidence="1" id="KW-0732">Signal</keyword>
<accession>A0ABV0NDW1</accession>
<gene>
    <name evidence="2" type="ORF">GOODEAATRI_020898</name>
</gene>
<name>A0ABV0NDW1_9TELE</name>
<feature type="signal peptide" evidence="1">
    <location>
        <begin position="1"/>
        <end position="24"/>
    </location>
</feature>
<organism evidence="2 3">
    <name type="scientific">Goodea atripinnis</name>
    <dbReference type="NCBI Taxonomy" id="208336"/>
    <lineage>
        <taxon>Eukaryota</taxon>
        <taxon>Metazoa</taxon>
        <taxon>Chordata</taxon>
        <taxon>Craniata</taxon>
        <taxon>Vertebrata</taxon>
        <taxon>Euteleostomi</taxon>
        <taxon>Actinopterygii</taxon>
        <taxon>Neopterygii</taxon>
        <taxon>Teleostei</taxon>
        <taxon>Neoteleostei</taxon>
        <taxon>Acanthomorphata</taxon>
        <taxon>Ovalentaria</taxon>
        <taxon>Atherinomorphae</taxon>
        <taxon>Cyprinodontiformes</taxon>
        <taxon>Goodeidae</taxon>
        <taxon>Goodea</taxon>
    </lineage>
</organism>
<comment type="caution">
    <text evidence="2">The sequence shown here is derived from an EMBL/GenBank/DDBJ whole genome shotgun (WGS) entry which is preliminary data.</text>
</comment>
<dbReference type="Proteomes" id="UP001476798">
    <property type="component" value="Unassembled WGS sequence"/>
</dbReference>
<reference evidence="2 3" key="1">
    <citation type="submission" date="2021-06" db="EMBL/GenBank/DDBJ databases">
        <authorList>
            <person name="Palmer J.M."/>
        </authorList>
    </citation>
    <scope>NUCLEOTIDE SEQUENCE [LARGE SCALE GENOMIC DNA]</scope>
    <source>
        <strain evidence="2 3">GA_2019</strain>
        <tissue evidence="2">Muscle</tissue>
    </source>
</reference>
<feature type="non-terminal residue" evidence="2">
    <location>
        <position position="1"/>
    </location>
</feature>
<feature type="chain" id="PRO_5046828389" evidence="1">
    <location>
        <begin position="25"/>
        <end position="128"/>
    </location>
</feature>
<protein>
    <submittedName>
        <fullName evidence="2">Uncharacterized protein</fullName>
    </submittedName>
</protein>
<sequence length="128" mass="13765">YSIMMLKSLCCAFCLSLLQQPEDGHDLCPSCLGAEHLFKALSEVPASIVASCPGRSGCSAVKKATDWMVAAQQSLSPLGQVACLRRPAVEAHSAPGKRAILLEPMGLSTKVRTPMPLREVQRSRCQQL</sequence>
<evidence type="ECO:0000256" key="1">
    <source>
        <dbReference type="SAM" id="SignalP"/>
    </source>
</evidence>
<evidence type="ECO:0000313" key="3">
    <source>
        <dbReference type="Proteomes" id="UP001476798"/>
    </source>
</evidence>
<dbReference type="EMBL" id="JAHRIO010031970">
    <property type="protein sequence ID" value="MEQ2169049.1"/>
    <property type="molecule type" value="Genomic_DNA"/>
</dbReference>
<proteinExistence type="predicted"/>
<evidence type="ECO:0000313" key="2">
    <source>
        <dbReference type="EMBL" id="MEQ2169049.1"/>
    </source>
</evidence>
<keyword evidence="3" id="KW-1185">Reference proteome</keyword>